<dbReference type="NCBIfam" id="TIGR01136">
    <property type="entry name" value="cysKM"/>
    <property type="match status" value="1"/>
</dbReference>
<dbReference type="CDD" id="cd01561">
    <property type="entry name" value="CBS_like"/>
    <property type="match status" value="1"/>
</dbReference>
<proteinExistence type="inferred from homology"/>
<comment type="cofactor">
    <cofactor evidence="1 11 13">
        <name>pyridoxal 5'-phosphate</name>
        <dbReference type="ChEBI" id="CHEBI:597326"/>
    </cofactor>
</comment>
<dbReference type="GO" id="GO:0004124">
    <property type="term" value="F:cysteine synthase activity"/>
    <property type="evidence" value="ECO:0007669"/>
    <property type="project" value="UniProtKB-UniRule"/>
</dbReference>
<dbReference type="InterPro" id="IPR036052">
    <property type="entry name" value="TrpB-like_PALP_sf"/>
</dbReference>
<dbReference type="FunFam" id="3.40.50.1100:FF:000118">
    <property type="entry name" value="Related to CYS4-cystathionine beta-synthase"/>
    <property type="match status" value="1"/>
</dbReference>
<dbReference type="Proteomes" id="UP000007468">
    <property type="component" value="Chromosome"/>
</dbReference>
<dbReference type="eggNOG" id="COG0031">
    <property type="taxonomic scope" value="Bacteria"/>
</dbReference>
<name>D6GPW2_FILAD</name>
<dbReference type="InterPro" id="IPR001216">
    <property type="entry name" value="P-phosphate_BS"/>
</dbReference>
<dbReference type="EC" id="2.5.1.47" evidence="4 13"/>
<keyword evidence="9 13" id="KW-0198">Cysteine biosynthesis</keyword>
<dbReference type="InterPro" id="IPR050214">
    <property type="entry name" value="Cys_Synth/Cystath_Beta-Synth"/>
</dbReference>
<evidence type="ECO:0000256" key="3">
    <source>
        <dbReference type="ARBA" id="ARBA00007103"/>
    </source>
</evidence>
<dbReference type="PROSITE" id="PS00901">
    <property type="entry name" value="CYS_SYNTHASE"/>
    <property type="match status" value="1"/>
</dbReference>
<dbReference type="NCBIfam" id="TIGR01139">
    <property type="entry name" value="cysK"/>
    <property type="match status" value="1"/>
</dbReference>
<dbReference type="RefSeq" id="WP_014262733.1">
    <property type="nucleotide sequence ID" value="NC_016630.1"/>
</dbReference>
<evidence type="ECO:0000256" key="11">
    <source>
        <dbReference type="PIRSR" id="PIRSR605856-50"/>
    </source>
</evidence>
<dbReference type="PANTHER" id="PTHR10314">
    <property type="entry name" value="CYSTATHIONINE BETA-SYNTHASE"/>
    <property type="match status" value="1"/>
</dbReference>
<dbReference type="GO" id="GO:0006535">
    <property type="term" value="P:cysteine biosynthetic process from serine"/>
    <property type="evidence" value="ECO:0007669"/>
    <property type="project" value="UniProtKB-UniRule"/>
</dbReference>
<evidence type="ECO:0000256" key="5">
    <source>
        <dbReference type="ARBA" id="ARBA00019371"/>
    </source>
</evidence>
<evidence type="ECO:0000256" key="13">
    <source>
        <dbReference type="RuleBase" id="RU003985"/>
    </source>
</evidence>
<evidence type="ECO:0000256" key="2">
    <source>
        <dbReference type="ARBA" id="ARBA00004962"/>
    </source>
</evidence>
<evidence type="ECO:0000256" key="6">
    <source>
        <dbReference type="ARBA" id="ARBA00022605"/>
    </source>
</evidence>
<feature type="modified residue" description="N6-(pyridoxal phosphate)lysine" evidence="12">
    <location>
        <position position="43"/>
    </location>
</feature>
<keyword evidence="8 11" id="KW-0663">Pyridoxal phosphate</keyword>
<evidence type="ECO:0000256" key="10">
    <source>
        <dbReference type="ARBA" id="ARBA00047931"/>
    </source>
</evidence>
<evidence type="ECO:0000259" key="14">
    <source>
        <dbReference type="Pfam" id="PF00291"/>
    </source>
</evidence>
<dbReference type="STRING" id="546269.HMPREF0389_00735"/>
<dbReference type="PATRIC" id="fig|546269.5.peg.1219"/>
<keyword evidence="7 13" id="KW-0808">Transferase</keyword>
<evidence type="ECO:0000313" key="16">
    <source>
        <dbReference type="Proteomes" id="UP000007468"/>
    </source>
</evidence>
<evidence type="ECO:0000256" key="7">
    <source>
        <dbReference type="ARBA" id="ARBA00022679"/>
    </source>
</evidence>
<dbReference type="Pfam" id="PF00291">
    <property type="entry name" value="PALP"/>
    <property type="match status" value="1"/>
</dbReference>
<dbReference type="OrthoDB" id="9808024at2"/>
<dbReference type="InterPro" id="IPR005859">
    <property type="entry name" value="CysK"/>
</dbReference>
<dbReference type="FunFam" id="3.40.50.1100:FF:000003">
    <property type="entry name" value="Cystathionine beta-synthase"/>
    <property type="match status" value="1"/>
</dbReference>
<evidence type="ECO:0000256" key="1">
    <source>
        <dbReference type="ARBA" id="ARBA00001933"/>
    </source>
</evidence>
<sequence length="302" mass="32064">MIVQTIVDTIGNTPIVKIHGFEEETRAEVYAKLEFFNPGGSAKDRVGKVMLLEMEKRGVLKPGATIVEPTSGNTGIGLAMVAAARGYEAVFVMPETMSNERKLLLKAFGAKLVLTPGEKGMKGSIEEAERLEREEGYVMMKQFDNPDNVKAHAEGTALEILEDLPDLDAFVAGVGTGGTLTGNAKVLKEHNKDILICAVEPASSAVLSGEPAGTHKLQGIGAGFIPSVMDMSLVNRILKIEDEEAYRYAVGIAKTQGILLGISGGAALSGALKIAKELGTGKKVLFIAPDNGERYLSTGLYE</sequence>
<comment type="pathway">
    <text evidence="2">Amino-acid biosynthesis; L-cysteine biosynthesis; L-cysteine from L-serine: step 2/2.</text>
</comment>
<feature type="binding site" evidence="11">
    <location>
        <begin position="175"/>
        <end position="179"/>
    </location>
    <ligand>
        <name>pyridoxal 5'-phosphate</name>
        <dbReference type="ChEBI" id="CHEBI:597326"/>
    </ligand>
</feature>
<keyword evidence="16" id="KW-1185">Reference proteome</keyword>
<dbReference type="InterPro" id="IPR005856">
    <property type="entry name" value="Cys_synth"/>
</dbReference>
<feature type="binding site" evidence="11">
    <location>
        <position position="73"/>
    </location>
    <ligand>
        <name>pyridoxal 5'-phosphate</name>
        <dbReference type="ChEBI" id="CHEBI:597326"/>
    </ligand>
</feature>
<evidence type="ECO:0000256" key="8">
    <source>
        <dbReference type="ARBA" id="ARBA00022898"/>
    </source>
</evidence>
<protein>
    <recommendedName>
        <fullName evidence="5 13">Cysteine synthase</fullName>
        <ecNumber evidence="4 13">2.5.1.47</ecNumber>
    </recommendedName>
</protein>
<dbReference type="AlphaFoldDB" id="D6GPW2"/>
<dbReference type="UniPathway" id="UPA00136">
    <property type="reaction ID" value="UER00200"/>
</dbReference>
<evidence type="ECO:0000256" key="4">
    <source>
        <dbReference type="ARBA" id="ARBA00012681"/>
    </source>
</evidence>
<accession>D6GPW2</accession>
<evidence type="ECO:0000313" key="15">
    <source>
        <dbReference type="EMBL" id="EFE28815.1"/>
    </source>
</evidence>
<comment type="similarity">
    <text evidence="3 13">Belongs to the cysteine synthase/cystathionine beta-synthase family.</text>
</comment>
<dbReference type="EMBL" id="CP002390">
    <property type="protein sequence ID" value="EFE28815.1"/>
    <property type="molecule type" value="Genomic_DNA"/>
</dbReference>
<dbReference type="InterPro" id="IPR001926">
    <property type="entry name" value="TrpB-like_PALP"/>
</dbReference>
<keyword evidence="6 13" id="KW-0028">Amino-acid biosynthesis</keyword>
<reference evidence="16" key="1">
    <citation type="submission" date="2010-12" db="EMBL/GenBank/DDBJ databases">
        <title>The genome sequence of Filifactor alocis strain ATCC 35896.</title>
        <authorList>
            <consortium name="The Broad Institute Genome Sequencing Platform"/>
            <person name="Ward D."/>
            <person name="Earl A."/>
            <person name="Feldgarden M."/>
            <person name="Young S.K."/>
            <person name="Gargeya S."/>
            <person name="Zeng Q."/>
            <person name="Alvarado L."/>
            <person name="Berlin A."/>
            <person name="Bochicchio J."/>
            <person name="Chapman S.B."/>
            <person name="Chen Z."/>
            <person name="Freedman E."/>
            <person name="Gellesch M."/>
            <person name="Goldberg J."/>
            <person name="Griggs A."/>
            <person name="Gujja S."/>
            <person name="Heilman E."/>
            <person name="Heiman D."/>
            <person name="Howarth C."/>
            <person name="Mehta T."/>
            <person name="Neiman D."/>
            <person name="Pearson M."/>
            <person name="Roberts A."/>
            <person name="Saif S."/>
            <person name="Shea T."/>
            <person name="Shenoy N."/>
            <person name="Sisk P."/>
            <person name="Stolte C."/>
            <person name="Sykes S."/>
            <person name="White J."/>
            <person name="Yandava C."/>
            <person name="Izard J."/>
            <person name="Blanton J.M."/>
            <person name="Baranova O.V."/>
            <person name="Tanner A.C."/>
            <person name="Dewhirst F.E."/>
            <person name="Haas B."/>
            <person name="Nusbaum C."/>
            <person name="Birren B."/>
        </authorList>
    </citation>
    <scope>NUCLEOTIDE SEQUENCE [LARGE SCALE GENOMIC DNA]</scope>
    <source>
        <strain evidence="16">ATCC 35896 / D40 B5</strain>
    </source>
</reference>
<comment type="catalytic activity">
    <reaction evidence="10 13">
        <text>O-acetyl-L-serine + hydrogen sulfide = L-cysteine + acetate</text>
        <dbReference type="Rhea" id="RHEA:14829"/>
        <dbReference type="ChEBI" id="CHEBI:29919"/>
        <dbReference type="ChEBI" id="CHEBI:30089"/>
        <dbReference type="ChEBI" id="CHEBI:35235"/>
        <dbReference type="ChEBI" id="CHEBI:58340"/>
        <dbReference type="EC" id="2.5.1.47"/>
    </reaction>
</comment>
<gene>
    <name evidence="15" type="primary">cysK</name>
    <name evidence="15" type="ordered locus">HMPREF0389_00735</name>
</gene>
<dbReference type="KEGG" id="faa:HMPREF0389_00735"/>
<dbReference type="Gene3D" id="3.40.50.1100">
    <property type="match status" value="2"/>
</dbReference>
<organism evidence="15 16">
    <name type="scientific">Filifactor alocis (strain ATCC 35896 / CCUG 47790 / D40 B5)</name>
    <name type="common">Fusobacterium alocis</name>
    <dbReference type="NCBI Taxonomy" id="546269"/>
    <lineage>
        <taxon>Bacteria</taxon>
        <taxon>Bacillati</taxon>
        <taxon>Bacillota</taxon>
        <taxon>Clostridia</taxon>
        <taxon>Peptostreptococcales</taxon>
        <taxon>Filifactoraceae</taxon>
        <taxon>Filifactor</taxon>
    </lineage>
</organism>
<feature type="binding site" evidence="11">
    <location>
        <position position="263"/>
    </location>
    <ligand>
        <name>pyridoxal 5'-phosphate</name>
        <dbReference type="ChEBI" id="CHEBI:597326"/>
    </ligand>
</feature>
<dbReference type="SUPFAM" id="SSF53686">
    <property type="entry name" value="Tryptophan synthase beta subunit-like PLP-dependent enzymes"/>
    <property type="match status" value="1"/>
</dbReference>
<evidence type="ECO:0000256" key="12">
    <source>
        <dbReference type="PIRSR" id="PIRSR605856-51"/>
    </source>
</evidence>
<evidence type="ECO:0000256" key="9">
    <source>
        <dbReference type="ARBA" id="ARBA00023192"/>
    </source>
</evidence>
<feature type="domain" description="Tryptophan synthase beta chain-like PALP" evidence="14">
    <location>
        <begin position="8"/>
        <end position="290"/>
    </location>
</feature>